<evidence type="ECO:0000313" key="3">
    <source>
        <dbReference type="Proteomes" id="UP001445076"/>
    </source>
</evidence>
<feature type="region of interest" description="Disordered" evidence="1">
    <location>
        <begin position="28"/>
        <end position="59"/>
    </location>
</feature>
<proteinExistence type="predicted"/>
<dbReference type="Proteomes" id="UP001445076">
    <property type="component" value="Unassembled WGS sequence"/>
</dbReference>
<accession>A0AAW0VQM4</accession>
<dbReference type="AlphaFoldDB" id="A0AAW0VQM4"/>
<evidence type="ECO:0000313" key="2">
    <source>
        <dbReference type="EMBL" id="KAK8719254.1"/>
    </source>
</evidence>
<dbReference type="EMBL" id="JARKIK010002624">
    <property type="protein sequence ID" value="KAK8719254.1"/>
    <property type="molecule type" value="Genomic_DNA"/>
</dbReference>
<comment type="caution">
    <text evidence="2">The sequence shown here is derived from an EMBL/GenBank/DDBJ whole genome shotgun (WGS) entry which is preliminary data.</text>
</comment>
<feature type="non-terminal residue" evidence="2">
    <location>
        <position position="171"/>
    </location>
</feature>
<feature type="non-terminal residue" evidence="2">
    <location>
        <position position="1"/>
    </location>
</feature>
<name>A0AAW0VQM4_CHEQU</name>
<evidence type="ECO:0000256" key="1">
    <source>
        <dbReference type="SAM" id="MobiDB-lite"/>
    </source>
</evidence>
<gene>
    <name evidence="2" type="ORF">OTU49_014148</name>
</gene>
<feature type="compositionally biased region" description="Basic and acidic residues" evidence="1">
    <location>
        <begin position="29"/>
        <end position="58"/>
    </location>
</feature>
<organism evidence="2 3">
    <name type="scientific">Cherax quadricarinatus</name>
    <name type="common">Australian red claw crayfish</name>
    <dbReference type="NCBI Taxonomy" id="27406"/>
    <lineage>
        <taxon>Eukaryota</taxon>
        <taxon>Metazoa</taxon>
        <taxon>Ecdysozoa</taxon>
        <taxon>Arthropoda</taxon>
        <taxon>Crustacea</taxon>
        <taxon>Multicrustacea</taxon>
        <taxon>Malacostraca</taxon>
        <taxon>Eumalacostraca</taxon>
        <taxon>Eucarida</taxon>
        <taxon>Decapoda</taxon>
        <taxon>Pleocyemata</taxon>
        <taxon>Astacidea</taxon>
        <taxon>Parastacoidea</taxon>
        <taxon>Parastacidae</taxon>
        <taxon>Cherax</taxon>
    </lineage>
</organism>
<sequence>KLCHTGTATHSGGTQLILLKIQQHYTSSIHKEDQKPPFKLEGDTMTERDVPASTEHHTPSPKIQLPVIEELNLYVNSKIAKIIATGVVICFITYHGFLRAVDGGDSCQRLLSDGRFQGALVWQPYGCMLHMYSNTDSRRCMRYVAFLKQDNHILFVGDSRIRQLYLALVKQ</sequence>
<reference evidence="2 3" key="1">
    <citation type="journal article" date="2024" name="BMC Genomics">
        <title>Genome assembly of redclaw crayfish (Cherax quadricarinatus) provides insights into its immune adaptation and hypoxia tolerance.</title>
        <authorList>
            <person name="Liu Z."/>
            <person name="Zheng J."/>
            <person name="Li H."/>
            <person name="Fang K."/>
            <person name="Wang S."/>
            <person name="He J."/>
            <person name="Zhou D."/>
            <person name="Weng S."/>
            <person name="Chi M."/>
            <person name="Gu Z."/>
            <person name="He J."/>
            <person name="Li F."/>
            <person name="Wang M."/>
        </authorList>
    </citation>
    <scope>NUCLEOTIDE SEQUENCE [LARGE SCALE GENOMIC DNA]</scope>
    <source>
        <strain evidence="2">ZL_2023a</strain>
    </source>
</reference>
<keyword evidence="3" id="KW-1185">Reference proteome</keyword>
<protein>
    <submittedName>
        <fullName evidence="2">Uncharacterized protein</fullName>
    </submittedName>
</protein>